<proteinExistence type="predicted"/>
<gene>
    <name evidence="1" type="ORF">GLAREA_02238</name>
</gene>
<sequence length="131" mass="13699">MSAIPVILCGKTAQIAAGVTAGLKPEFNVISTLLSLPSAKSTIPSLLQTTPAKAVVCGGGYCAEDVGEMIKACEAGEGVRGVGWYRVDSTIPSPPLGPAYGKAVVDRFKARFVEVEEKKEKVGDGHETFLF</sequence>
<dbReference type="AlphaFoldDB" id="S3D2R8"/>
<evidence type="ECO:0000313" key="1">
    <source>
        <dbReference type="EMBL" id="EPE26326.1"/>
    </source>
</evidence>
<dbReference type="eggNOG" id="ENOG502T0ZY">
    <property type="taxonomic scope" value="Eukaryota"/>
</dbReference>
<dbReference type="KEGG" id="glz:GLAREA_02238"/>
<evidence type="ECO:0000313" key="2">
    <source>
        <dbReference type="Proteomes" id="UP000016922"/>
    </source>
</evidence>
<dbReference type="GeneID" id="19461296"/>
<dbReference type="EMBL" id="KE145371">
    <property type="protein sequence ID" value="EPE26326.1"/>
    <property type="molecule type" value="Genomic_DNA"/>
</dbReference>
<organism evidence="1 2">
    <name type="scientific">Glarea lozoyensis (strain ATCC 20868 / MF5171)</name>
    <dbReference type="NCBI Taxonomy" id="1116229"/>
    <lineage>
        <taxon>Eukaryota</taxon>
        <taxon>Fungi</taxon>
        <taxon>Dikarya</taxon>
        <taxon>Ascomycota</taxon>
        <taxon>Pezizomycotina</taxon>
        <taxon>Leotiomycetes</taxon>
        <taxon>Helotiales</taxon>
        <taxon>Helotiaceae</taxon>
        <taxon>Glarea</taxon>
    </lineage>
</organism>
<dbReference type="RefSeq" id="XP_008087645.1">
    <property type="nucleotide sequence ID" value="XM_008089454.1"/>
</dbReference>
<dbReference type="HOGENOM" id="CLU_121037_0_0_1"/>
<reference evidence="1 2" key="1">
    <citation type="journal article" date="2013" name="BMC Genomics">
        <title>Genomics-driven discovery of the pneumocandin biosynthetic gene cluster in the fungus Glarea lozoyensis.</title>
        <authorList>
            <person name="Chen L."/>
            <person name="Yue Q."/>
            <person name="Zhang X."/>
            <person name="Xiang M."/>
            <person name="Wang C."/>
            <person name="Li S."/>
            <person name="Che Y."/>
            <person name="Ortiz-Lopez F.J."/>
            <person name="Bills G.F."/>
            <person name="Liu X."/>
            <person name="An Z."/>
        </authorList>
    </citation>
    <scope>NUCLEOTIDE SEQUENCE [LARGE SCALE GENOMIC DNA]</scope>
    <source>
        <strain evidence="2">ATCC 20868 / MF5171</strain>
    </source>
</reference>
<dbReference type="Proteomes" id="UP000016922">
    <property type="component" value="Unassembled WGS sequence"/>
</dbReference>
<protein>
    <submittedName>
        <fullName evidence="1">Uncharacterized protein</fullName>
    </submittedName>
</protein>
<name>S3D2R8_GLAL2</name>
<dbReference type="OrthoDB" id="3649348at2759"/>
<accession>S3D2R8</accession>
<dbReference type="OMA" id="PEYPKLM"/>
<keyword evidence="2" id="KW-1185">Reference proteome</keyword>